<dbReference type="PATRIC" id="fig|487521.10.peg.919"/>
<dbReference type="GO" id="GO:0052572">
    <property type="term" value="P:response to host immune response"/>
    <property type="evidence" value="ECO:0007669"/>
    <property type="project" value="TreeGrafter"/>
</dbReference>
<comment type="similarity">
    <text evidence="1">Belongs to the mycobacterial PPE family.</text>
</comment>
<reference evidence="5 6" key="1">
    <citation type="journal article" date="2012" name="J. Bacteriol.">
        <title>Complete genome sequence of Mycobacterium intracellulare strain ATCC 13950T.</title>
        <authorList>
            <person name="Kim B.J."/>
            <person name="Choi B.S."/>
            <person name="Lim J.S."/>
            <person name="Choi I.Y."/>
            <person name="Lee J.H."/>
            <person name="Chun J."/>
            <person name="Kook Y.H."/>
            <person name="Kim B.J."/>
        </authorList>
    </citation>
    <scope>NUCLEOTIDE SEQUENCE [LARGE SCALE GENOMIC DNA]</scope>
    <source>
        <strain evidence="6">ATCC 13950 / DSM 43223 / JCM 6384 / NCTC 13025 / 3600</strain>
    </source>
</reference>
<proteinExistence type="inferred from homology"/>
<dbReference type="InterPro" id="IPR038332">
    <property type="entry name" value="PPE_sf"/>
</dbReference>
<dbReference type="Pfam" id="PF00823">
    <property type="entry name" value="PPE"/>
    <property type="match status" value="1"/>
</dbReference>
<feature type="domain" description="PPE" evidence="3">
    <location>
        <begin position="4"/>
        <end position="166"/>
    </location>
</feature>
<dbReference type="eggNOG" id="COG5651">
    <property type="taxonomic scope" value="Bacteria"/>
</dbReference>
<sequence>MAMDFGGMPPEVNSGRMYSGPGAGPMLAAAAAWDALAAQLHAAAASYESVISNLTAGWRGPSSSMMAAAAAPYAAWMSATAAQAEQTASQARAAVVAYEAAFLATVPPPVIAANRAQLMALIATNFLGQNTPAIMATEAQYAEMWAQDAAAMYGYAGASAAAAQVTPFAPPPRSTNPAGTAGQAAAVAQATGGSVATNTESALPQLMSAVPQSLQTLTTPAAAADPPSLLSAFDSALTGPLGPVSLFGIGGSPYLLGVENYLVPQNVANVNSARQRLDRDRSALGRLGGEANSGTQMVSSPRAAGTGMSPAIGRAGVVGRLSVPPGWAAAAPEIRPVATVIPQTAFAGAPSALAAEGEGSLFSSMAASGLAGRAMAATGGGSARASGIGAGFGRAATTATIIVINADDPQE</sequence>
<dbReference type="HOGENOM" id="CLU_000243_0_1_11"/>
<dbReference type="AlphaFoldDB" id="H8IST8"/>
<name>H8IST8_MYCIA</name>
<dbReference type="KEGG" id="mia:OCU_09150"/>
<dbReference type="Proteomes" id="UP000008004">
    <property type="component" value="Chromosome"/>
</dbReference>
<dbReference type="PANTHER" id="PTHR46766">
    <property type="entry name" value="GLUTAMINE-RICH PROTEIN 2"/>
    <property type="match status" value="1"/>
</dbReference>
<organism evidence="5 6">
    <name type="scientific">Mycobacterium intracellulare (strain ATCC 13950 / DSM 43223 / JCM 6384 / NCTC 13025 / 3600)</name>
    <dbReference type="NCBI Taxonomy" id="487521"/>
    <lineage>
        <taxon>Bacteria</taxon>
        <taxon>Bacillati</taxon>
        <taxon>Actinomycetota</taxon>
        <taxon>Actinomycetes</taxon>
        <taxon>Mycobacteriales</taxon>
        <taxon>Mycobacteriaceae</taxon>
        <taxon>Mycobacterium</taxon>
        <taxon>Mycobacterium avium complex (MAC)</taxon>
    </lineage>
</organism>
<evidence type="ECO:0000313" key="5">
    <source>
        <dbReference type="EMBL" id="AFC42135.1"/>
    </source>
</evidence>
<evidence type="ECO:0000313" key="6">
    <source>
        <dbReference type="Proteomes" id="UP000008004"/>
    </source>
</evidence>
<protein>
    <submittedName>
        <fullName evidence="5">PPE family protein</fullName>
    </submittedName>
</protein>
<evidence type="ECO:0000256" key="1">
    <source>
        <dbReference type="ARBA" id="ARBA00010652"/>
    </source>
</evidence>
<dbReference type="InterPro" id="IPR022171">
    <property type="entry name" value="PPE_C"/>
</dbReference>
<dbReference type="PANTHER" id="PTHR46766:SF1">
    <property type="entry name" value="GLUTAMINE-RICH PROTEIN 2"/>
    <property type="match status" value="1"/>
</dbReference>
<feature type="region of interest" description="Disordered" evidence="2">
    <location>
        <begin position="285"/>
        <end position="304"/>
    </location>
</feature>
<gene>
    <name evidence="5" type="ordered locus">OCU_09150</name>
</gene>
<dbReference type="Gene3D" id="1.20.1260.20">
    <property type="entry name" value="PPE superfamily"/>
    <property type="match status" value="1"/>
</dbReference>
<accession>H8IST8</accession>
<evidence type="ECO:0000259" key="4">
    <source>
        <dbReference type="Pfam" id="PF12484"/>
    </source>
</evidence>
<dbReference type="InterPro" id="IPR000030">
    <property type="entry name" value="PPE_dom"/>
</dbReference>
<dbReference type="Pfam" id="PF12484">
    <property type="entry name" value="PPE-SVP"/>
    <property type="match status" value="1"/>
</dbReference>
<dbReference type="SUPFAM" id="SSF140459">
    <property type="entry name" value="PE/PPE dimer-like"/>
    <property type="match status" value="1"/>
</dbReference>
<feature type="domain" description="PPE family C-terminal" evidence="4">
    <location>
        <begin position="311"/>
        <end position="380"/>
    </location>
</feature>
<evidence type="ECO:0000259" key="3">
    <source>
        <dbReference type="Pfam" id="PF00823"/>
    </source>
</evidence>
<dbReference type="FunFam" id="1.20.1260.20:FF:000001">
    <property type="entry name" value="PPE family protein PPE41"/>
    <property type="match status" value="1"/>
</dbReference>
<evidence type="ECO:0000256" key="2">
    <source>
        <dbReference type="SAM" id="MobiDB-lite"/>
    </source>
</evidence>
<dbReference type="EMBL" id="CP003322">
    <property type="protein sequence ID" value="AFC42135.1"/>
    <property type="molecule type" value="Genomic_DNA"/>
</dbReference>